<evidence type="ECO:0000256" key="1">
    <source>
        <dbReference type="ARBA" id="ARBA00007768"/>
    </source>
</evidence>
<dbReference type="STRING" id="1349421.OI18_17850"/>
<dbReference type="PANTHER" id="PTHR12598:SF0">
    <property type="entry name" value="COPPER HOMEOSTASIS PROTEIN CUTC HOMOLOG"/>
    <property type="match status" value="1"/>
</dbReference>
<comment type="subcellular location">
    <subcellularLocation>
        <location evidence="2">Cytoplasm</location>
    </subcellularLocation>
</comment>
<dbReference type="Proteomes" id="UP000031408">
    <property type="component" value="Unassembled WGS sequence"/>
</dbReference>
<comment type="caution">
    <text evidence="2">Once thought to be involved in copper homeostasis, experiments in E.coli have shown this is not the case.</text>
</comment>
<name>A0A0C1L031_9BACT</name>
<dbReference type="AlphaFoldDB" id="A0A0C1L031"/>
<accession>A0A0C1L031</accession>
<evidence type="ECO:0000256" key="2">
    <source>
        <dbReference type="HAMAP-Rule" id="MF_00795"/>
    </source>
</evidence>
<keyword evidence="4" id="KW-1185">Reference proteome</keyword>
<dbReference type="InterPro" id="IPR005627">
    <property type="entry name" value="CutC-like"/>
</dbReference>
<dbReference type="GO" id="GO:0005507">
    <property type="term" value="F:copper ion binding"/>
    <property type="evidence" value="ECO:0007669"/>
    <property type="project" value="TreeGrafter"/>
</dbReference>
<dbReference type="RefSeq" id="WP_039142334.1">
    <property type="nucleotide sequence ID" value="NZ_JSVC01000020.1"/>
</dbReference>
<evidence type="ECO:0000313" key="4">
    <source>
        <dbReference type="Proteomes" id="UP000031408"/>
    </source>
</evidence>
<keyword evidence="2" id="KW-0963">Cytoplasm</keyword>
<comment type="similarity">
    <text evidence="1 2">Belongs to the CutC family.</text>
</comment>
<dbReference type="HAMAP" id="MF_00795">
    <property type="entry name" value="CutC"/>
    <property type="match status" value="1"/>
</dbReference>
<dbReference type="SUPFAM" id="SSF110395">
    <property type="entry name" value="CutC-like"/>
    <property type="match status" value="1"/>
</dbReference>
<proteinExistence type="inferred from homology"/>
<organism evidence="3 4">
    <name type="scientific">Flavihumibacter solisilvae</name>
    <dbReference type="NCBI Taxonomy" id="1349421"/>
    <lineage>
        <taxon>Bacteria</taxon>
        <taxon>Pseudomonadati</taxon>
        <taxon>Bacteroidota</taxon>
        <taxon>Chitinophagia</taxon>
        <taxon>Chitinophagales</taxon>
        <taxon>Chitinophagaceae</taxon>
        <taxon>Flavihumibacter</taxon>
    </lineage>
</organism>
<dbReference type="Gene3D" id="3.20.20.380">
    <property type="entry name" value="Copper homeostasis (CutC) domain"/>
    <property type="match status" value="1"/>
</dbReference>
<protein>
    <recommendedName>
        <fullName evidence="2">PF03932 family protein CutC</fullName>
    </recommendedName>
</protein>
<dbReference type="Pfam" id="PF03932">
    <property type="entry name" value="CutC"/>
    <property type="match status" value="1"/>
</dbReference>
<dbReference type="PANTHER" id="PTHR12598">
    <property type="entry name" value="COPPER HOMEOSTASIS PROTEIN CUTC"/>
    <property type="match status" value="1"/>
</dbReference>
<comment type="caution">
    <text evidence="3">The sequence shown here is derived from an EMBL/GenBank/DDBJ whole genome shotgun (WGS) entry which is preliminary data.</text>
</comment>
<sequence>MTLEVIAFNIESCALIEKAGGGRIELCANPPEGGTTVSMGMMKAARKAVGIPIFPIIRPRGGDFLYNDEEYTIIQDDIRLAKETGMDGVVIGLLNVDGTVDKIRTARLVELAYPMEVTFHRAFDRTPDPLQALEDVIQCGCNRILTSGLADTALQGLDMLQQLVKAADQRIIILPGSGIRSGNISQLATATGLQEFHTSARTTRFSRMSYENPGMQESQNSFTVDPAEITACIEALSGAGHLQL</sequence>
<gene>
    <name evidence="2" type="primary">cutC</name>
    <name evidence="3" type="ORF">OI18_17850</name>
</gene>
<dbReference type="FunFam" id="3.20.20.380:FF:000001">
    <property type="entry name" value="Copper homeostasis protein CutC"/>
    <property type="match status" value="1"/>
</dbReference>
<dbReference type="EMBL" id="JSVC01000020">
    <property type="protein sequence ID" value="KIC93342.1"/>
    <property type="molecule type" value="Genomic_DNA"/>
</dbReference>
<dbReference type="OrthoDB" id="9815677at2"/>
<reference evidence="3 4" key="1">
    <citation type="submission" date="2014-11" db="EMBL/GenBank/DDBJ databases">
        <title>Genome sequence of Flavihumibacter solisilvae 3-3.</title>
        <authorList>
            <person name="Zhou G."/>
            <person name="Li M."/>
            <person name="Wang G."/>
        </authorList>
    </citation>
    <scope>NUCLEOTIDE SEQUENCE [LARGE SCALE GENOMIC DNA]</scope>
    <source>
        <strain evidence="3 4">3-3</strain>
    </source>
</reference>
<dbReference type="InterPro" id="IPR036822">
    <property type="entry name" value="CutC-like_dom_sf"/>
</dbReference>
<evidence type="ECO:0000313" key="3">
    <source>
        <dbReference type="EMBL" id="KIC93342.1"/>
    </source>
</evidence>
<dbReference type="GO" id="GO:0005737">
    <property type="term" value="C:cytoplasm"/>
    <property type="evidence" value="ECO:0007669"/>
    <property type="project" value="UniProtKB-SubCell"/>
</dbReference>